<dbReference type="PANTHER" id="PTHR30069">
    <property type="entry name" value="TONB-DEPENDENT OUTER MEMBRANE RECEPTOR"/>
    <property type="match status" value="1"/>
</dbReference>
<evidence type="ECO:0000313" key="18">
    <source>
        <dbReference type="Proteomes" id="UP000308917"/>
    </source>
</evidence>
<dbReference type="InterPro" id="IPR012910">
    <property type="entry name" value="Plug_dom"/>
</dbReference>
<keyword evidence="3 12" id="KW-0813">Transport</keyword>
<evidence type="ECO:0000259" key="16">
    <source>
        <dbReference type="Pfam" id="PF07715"/>
    </source>
</evidence>
<keyword evidence="4 12" id="KW-1134">Transmembrane beta strand</keyword>
<evidence type="ECO:0000259" key="15">
    <source>
        <dbReference type="Pfam" id="PF00593"/>
    </source>
</evidence>
<dbReference type="InterPro" id="IPR000531">
    <property type="entry name" value="Beta-barrel_TonB"/>
</dbReference>
<feature type="domain" description="TonB-dependent receptor-like beta-barrel" evidence="15">
    <location>
        <begin position="202"/>
        <end position="601"/>
    </location>
</feature>
<comment type="caution">
    <text evidence="17">The sequence shown here is derived from an EMBL/GenBank/DDBJ whole genome shotgun (WGS) entry which is preliminary data.</text>
</comment>
<dbReference type="InterPro" id="IPR039426">
    <property type="entry name" value="TonB-dep_rcpt-like"/>
</dbReference>
<dbReference type="GO" id="GO:0009279">
    <property type="term" value="C:cell outer membrane"/>
    <property type="evidence" value="ECO:0007669"/>
    <property type="project" value="UniProtKB-SubCell"/>
</dbReference>
<dbReference type="InterPro" id="IPR037066">
    <property type="entry name" value="Plug_dom_sf"/>
</dbReference>
<dbReference type="PANTHER" id="PTHR30069:SF53">
    <property type="entry name" value="COLICIN I RECEPTOR-RELATED"/>
    <property type="match status" value="1"/>
</dbReference>
<dbReference type="Pfam" id="PF00593">
    <property type="entry name" value="TonB_dep_Rec_b-barrel"/>
    <property type="match status" value="1"/>
</dbReference>
<feature type="signal peptide" evidence="14">
    <location>
        <begin position="1"/>
        <end position="45"/>
    </location>
</feature>
<keyword evidence="6 14" id="KW-0732">Signal</keyword>
<keyword evidence="18" id="KW-1185">Reference proteome</keyword>
<evidence type="ECO:0000256" key="9">
    <source>
        <dbReference type="ARBA" id="ARBA00023136"/>
    </source>
</evidence>
<dbReference type="SUPFAM" id="SSF56935">
    <property type="entry name" value="Porins"/>
    <property type="match status" value="1"/>
</dbReference>
<dbReference type="Pfam" id="PF07715">
    <property type="entry name" value="Plug"/>
    <property type="match status" value="1"/>
</dbReference>
<comment type="subcellular location">
    <subcellularLocation>
        <location evidence="1 12">Cell outer membrane</location>
        <topology evidence="1 12">Multi-pass membrane protein</topology>
    </subcellularLocation>
</comment>
<feature type="chain" id="PRO_5020295280" evidence="14">
    <location>
        <begin position="46"/>
        <end position="629"/>
    </location>
</feature>
<dbReference type="EMBL" id="STFG01000001">
    <property type="protein sequence ID" value="THU05236.1"/>
    <property type="molecule type" value="Genomic_DNA"/>
</dbReference>
<evidence type="ECO:0000256" key="11">
    <source>
        <dbReference type="ARBA" id="ARBA00023237"/>
    </source>
</evidence>
<evidence type="ECO:0000256" key="2">
    <source>
        <dbReference type="ARBA" id="ARBA00009810"/>
    </source>
</evidence>
<keyword evidence="7" id="KW-0406">Ion transport</keyword>
<evidence type="ECO:0000313" key="17">
    <source>
        <dbReference type="EMBL" id="THU05236.1"/>
    </source>
</evidence>
<dbReference type="PROSITE" id="PS52016">
    <property type="entry name" value="TONB_DEPENDENT_REC_3"/>
    <property type="match status" value="1"/>
</dbReference>
<accession>A0A4V4GSJ9</accession>
<evidence type="ECO:0000256" key="5">
    <source>
        <dbReference type="ARBA" id="ARBA00022692"/>
    </source>
</evidence>
<evidence type="ECO:0000256" key="1">
    <source>
        <dbReference type="ARBA" id="ARBA00004571"/>
    </source>
</evidence>
<keyword evidence="5 12" id="KW-0812">Transmembrane</keyword>
<dbReference type="OrthoDB" id="183532at2"/>
<evidence type="ECO:0000256" key="14">
    <source>
        <dbReference type="SAM" id="SignalP"/>
    </source>
</evidence>
<evidence type="ECO:0000256" key="8">
    <source>
        <dbReference type="ARBA" id="ARBA00023077"/>
    </source>
</evidence>
<feature type="domain" description="TonB-dependent receptor plug" evidence="16">
    <location>
        <begin position="65"/>
        <end position="170"/>
    </location>
</feature>
<evidence type="ECO:0000256" key="3">
    <source>
        <dbReference type="ARBA" id="ARBA00022448"/>
    </source>
</evidence>
<protein>
    <submittedName>
        <fullName evidence="17">TonB-dependent receptor</fullName>
    </submittedName>
</protein>
<dbReference type="GO" id="GO:0015889">
    <property type="term" value="P:cobalamin transport"/>
    <property type="evidence" value="ECO:0007669"/>
    <property type="project" value="TreeGrafter"/>
</dbReference>
<dbReference type="Gene3D" id="2.170.130.10">
    <property type="entry name" value="TonB-dependent receptor, plug domain"/>
    <property type="match status" value="1"/>
</dbReference>
<name>A0A4V4GSJ9_9BURK</name>
<keyword evidence="8 13" id="KW-0798">TonB box</keyword>
<organism evidence="17 18">
    <name type="scientific">Lampropedia puyangensis</name>
    <dbReference type="NCBI Taxonomy" id="1330072"/>
    <lineage>
        <taxon>Bacteria</taxon>
        <taxon>Pseudomonadati</taxon>
        <taxon>Pseudomonadota</taxon>
        <taxon>Betaproteobacteria</taxon>
        <taxon>Burkholderiales</taxon>
        <taxon>Comamonadaceae</taxon>
        <taxon>Lampropedia</taxon>
    </lineage>
</organism>
<comment type="similarity">
    <text evidence="2 12 13">Belongs to the TonB-dependent receptor family.</text>
</comment>
<keyword evidence="11 12" id="KW-0998">Cell outer membrane</keyword>
<evidence type="ECO:0000256" key="13">
    <source>
        <dbReference type="RuleBase" id="RU003357"/>
    </source>
</evidence>
<proteinExistence type="inferred from homology"/>
<evidence type="ECO:0000256" key="6">
    <source>
        <dbReference type="ARBA" id="ARBA00022729"/>
    </source>
</evidence>
<gene>
    <name evidence="17" type="ORF">E9531_01405</name>
</gene>
<keyword evidence="10 17" id="KW-0675">Receptor</keyword>
<reference evidence="17 18" key="1">
    <citation type="journal article" date="2015" name="Antonie Van Leeuwenhoek">
        <title>Lampropedia puyangensis sp. nov., isolated from symptomatic bark of Populus ? euramericana canker and emended description of Lampropedia hyalina (Ehrenberg 1832) Lee et al. 2004.</title>
        <authorList>
            <person name="Li Y."/>
            <person name="Wang T."/>
            <person name="Piao C.G."/>
            <person name="Wang L.F."/>
            <person name="Tian G.Z."/>
            <person name="Zhu T.H."/>
            <person name="Guo M.W."/>
        </authorList>
    </citation>
    <scope>NUCLEOTIDE SEQUENCE [LARGE SCALE GENOMIC DNA]</scope>
    <source>
        <strain evidence="17 18">2-bin</strain>
    </source>
</reference>
<dbReference type="InterPro" id="IPR036942">
    <property type="entry name" value="Beta-barrel_TonB_sf"/>
</dbReference>
<dbReference type="Proteomes" id="UP000308917">
    <property type="component" value="Unassembled WGS sequence"/>
</dbReference>
<dbReference type="AlphaFoldDB" id="A0A4V4GSJ9"/>
<dbReference type="GO" id="GO:0006811">
    <property type="term" value="P:monoatomic ion transport"/>
    <property type="evidence" value="ECO:0007669"/>
    <property type="project" value="UniProtKB-KW"/>
</dbReference>
<dbReference type="Gene3D" id="2.40.170.20">
    <property type="entry name" value="TonB-dependent receptor, beta-barrel domain"/>
    <property type="match status" value="1"/>
</dbReference>
<evidence type="ECO:0000256" key="4">
    <source>
        <dbReference type="ARBA" id="ARBA00022452"/>
    </source>
</evidence>
<sequence>MFLSSMPFSRVGARSFIRSSSRFSFMARATCVPFAAVAAMGAAHAQNPYLDEVVVTANRTEQRMQDALADISVIDRTTIEQSGVTGVADLLARLPGVEISRNGGPGTTTSVFIRGTETRYTAVFIDGVRVDSQSTGGAPWEAIPLGMIDRIEVLRGPAAAVYGSDAIGGVVQIFTRKGQAGSHPFVAVGLGNQGTQDASAGLSGAANGWDYALSGGYERSDGFNARSDASVYGYNPDKDGFRRSSGQAKLGYQLNQQHRIQGSWMGSYLNSGYDASANQDDRNKHQMHAASLSWDADWSDQYRSTFSISDSSAVYETSPSVYRTDTGIRSYLLHNEFSLGDHRFTAALERREDRLENGAINRKRAQNALALGYGLTLGAHTVQANARYDDDSEFGGVTTGSLAYGVALSPQWKLHASAGKAFRAPTLYQRFSDYGVATLEPEKGRNVEAGVTFSQDAHWLSLTVFRNTVKNQITYSAPGPCVSTFGCYENTSKARYEGVTLAGQTRLAGVRLNGSIDWQDPKDVGTGNMLARRAKRHAQLGGEYNLAGFLLGAEMQTSSFRWDRAGSTAANNRLGGYTLWNLTASRALGDDWLLTARVNNVGDKNYEVARTYATAGRTLYVGLKWTPSK</sequence>
<dbReference type="CDD" id="cd01347">
    <property type="entry name" value="ligand_gated_channel"/>
    <property type="match status" value="1"/>
</dbReference>
<evidence type="ECO:0000256" key="10">
    <source>
        <dbReference type="ARBA" id="ARBA00023170"/>
    </source>
</evidence>
<evidence type="ECO:0000256" key="7">
    <source>
        <dbReference type="ARBA" id="ARBA00023065"/>
    </source>
</evidence>
<keyword evidence="9 12" id="KW-0472">Membrane</keyword>
<evidence type="ECO:0000256" key="12">
    <source>
        <dbReference type="PROSITE-ProRule" id="PRU01360"/>
    </source>
</evidence>